<evidence type="ECO:0000256" key="1">
    <source>
        <dbReference type="SAM" id="SignalP"/>
    </source>
</evidence>
<feature type="chain" id="PRO_5038493326" description="Lipoprotein" evidence="1">
    <location>
        <begin position="28"/>
        <end position="110"/>
    </location>
</feature>
<dbReference type="EMBL" id="DVLC01000009">
    <property type="protein sequence ID" value="HIT46336.1"/>
    <property type="molecule type" value="Genomic_DNA"/>
</dbReference>
<sequence>MIQFVEFNGRFRAAVIMALLLSGAASCARIEIVPRQEPESGAIVFAPKVETGSWFSISPASASSVMHRDGSSFIFMPSTMQRTSPPLPFPKPGVLWLTTIISLMPAEASE</sequence>
<organism evidence="2 3">
    <name type="scientific">Candidatus Cryptobacteroides merdipullorum</name>
    <dbReference type="NCBI Taxonomy" id="2840771"/>
    <lineage>
        <taxon>Bacteria</taxon>
        <taxon>Pseudomonadati</taxon>
        <taxon>Bacteroidota</taxon>
        <taxon>Bacteroidia</taxon>
        <taxon>Bacteroidales</taxon>
        <taxon>Candidatus Cryptobacteroides</taxon>
    </lineage>
</organism>
<feature type="signal peptide" evidence="1">
    <location>
        <begin position="1"/>
        <end position="27"/>
    </location>
</feature>
<evidence type="ECO:0008006" key="4">
    <source>
        <dbReference type="Google" id="ProtNLM"/>
    </source>
</evidence>
<reference evidence="2" key="1">
    <citation type="submission" date="2020-10" db="EMBL/GenBank/DDBJ databases">
        <authorList>
            <person name="Gilroy R."/>
        </authorList>
    </citation>
    <scope>NUCLEOTIDE SEQUENCE</scope>
    <source>
        <strain evidence="2">ChiHecec2B26-709</strain>
    </source>
</reference>
<reference evidence="2" key="2">
    <citation type="journal article" date="2021" name="PeerJ">
        <title>Extensive microbial diversity within the chicken gut microbiome revealed by metagenomics and culture.</title>
        <authorList>
            <person name="Gilroy R."/>
            <person name="Ravi A."/>
            <person name="Getino M."/>
            <person name="Pursley I."/>
            <person name="Horton D.L."/>
            <person name="Alikhan N.F."/>
            <person name="Baker D."/>
            <person name="Gharbi K."/>
            <person name="Hall N."/>
            <person name="Watson M."/>
            <person name="Adriaenssens E.M."/>
            <person name="Foster-Nyarko E."/>
            <person name="Jarju S."/>
            <person name="Secka A."/>
            <person name="Antonio M."/>
            <person name="Oren A."/>
            <person name="Chaudhuri R.R."/>
            <person name="La Ragione R."/>
            <person name="Hildebrand F."/>
            <person name="Pallen M.J."/>
        </authorList>
    </citation>
    <scope>NUCLEOTIDE SEQUENCE</scope>
    <source>
        <strain evidence="2">ChiHecec2B26-709</strain>
    </source>
</reference>
<dbReference type="Proteomes" id="UP000886881">
    <property type="component" value="Unassembled WGS sequence"/>
</dbReference>
<evidence type="ECO:0000313" key="2">
    <source>
        <dbReference type="EMBL" id="HIT46336.1"/>
    </source>
</evidence>
<name>A0A9D1GLG3_9BACT</name>
<evidence type="ECO:0000313" key="3">
    <source>
        <dbReference type="Proteomes" id="UP000886881"/>
    </source>
</evidence>
<gene>
    <name evidence="2" type="ORF">IAC35_00590</name>
</gene>
<dbReference type="AlphaFoldDB" id="A0A9D1GLG3"/>
<accession>A0A9D1GLG3</accession>
<protein>
    <recommendedName>
        <fullName evidence="4">Lipoprotein</fullName>
    </recommendedName>
</protein>
<keyword evidence="1" id="KW-0732">Signal</keyword>
<proteinExistence type="predicted"/>
<comment type="caution">
    <text evidence="2">The sequence shown here is derived from an EMBL/GenBank/DDBJ whole genome shotgun (WGS) entry which is preliminary data.</text>
</comment>